<dbReference type="GO" id="GO:0005615">
    <property type="term" value="C:extracellular space"/>
    <property type="evidence" value="ECO:0007669"/>
    <property type="project" value="TreeGrafter"/>
</dbReference>
<dbReference type="PANTHER" id="PTHR19143:SF254">
    <property type="entry name" value="TENASCIN-R"/>
    <property type="match status" value="1"/>
</dbReference>
<dbReference type="PROSITE" id="PS00514">
    <property type="entry name" value="FIBRINOGEN_C_1"/>
    <property type="match status" value="1"/>
</dbReference>
<name>A0AAE0Y783_9GAST</name>
<proteinExistence type="predicted"/>
<evidence type="ECO:0000256" key="2">
    <source>
        <dbReference type="SAM" id="SignalP"/>
    </source>
</evidence>
<evidence type="ECO:0000313" key="5">
    <source>
        <dbReference type="Proteomes" id="UP001283361"/>
    </source>
</evidence>
<keyword evidence="5" id="KW-1185">Reference proteome</keyword>
<dbReference type="InterPro" id="IPR036056">
    <property type="entry name" value="Fibrinogen-like_C"/>
</dbReference>
<protein>
    <recommendedName>
        <fullName evidence="3">Fibrinogen C-terminal domain-containing protein</fullName>
    </recommendedName>
</protein>
<evidence type="ECO:0000256" key="1">
    <source>
        <dbReference type="ARBA" id="ARBA00023157"/>
    </source>
</evidence>
<dbReference type="Gene3D" id="3.90.215.10">
    <property type="entry name" value="Gamma Fibrinogen, chain A, domain 1"/>
    <property type="match status" value="1"/>
</dbReference>
<keyword evidence="1" id="KW-1015">Disulfide bond</keyword>
<organism evidence="4 5">
    <name type="scientific">Elysia crispata</name>
    <name type="common">lettuce slug</name>
    <dbReference type="NCBI Taxonomy" id="231223"/>
    <lineage>
        <taxon>Eukaryota</taxon>
        <taxon>Metazoa</taxon>
        <taxon>Spiralia</taxon>
        <taxon>Lophotrochozoa</taxon>
        <taxon>Mollusca</taxon>
        <taxon>Gastropoda</taxon>
        <taxon>Heterobranchia</taxon>
        <taxon>Euthyneura</taxon>
        <taxon>Panpulmonata</taxon>
        <taxon>Sacoglossa</taxon>
        <taxon>Placobranchoidea</taxon>
        <taxon>Plakobranchidae</taxon>
        <taxon>Elysia</taxon>
    </lineage>
</organism>
<dbReference type="Proteomes" id="UP001283361">
    <property type="component" value="Unassembled WGS sequence"/>
</dbReference>
<sequence length="532" mass="58399">MRKSLIAVVSVFLVVLQTVPGLELFLDLDVKVLAGQQTTCGVLHCLEQGAEPRLAHITELTVFKSSTGPGARTRRTVAVLSERKSRVSTLWDGIKVEGTWSKQRAELSLYLLETDDCKLAEFSCQVHIVDGYKERRVGFARLGTDSDEPAASTNPKDEASTASTAILLQLSAMLQQNAISFHTTTTELYSKLHDNIRDLENRVGDQITALGASIARHSAGNVDSTVQNRIDKSLSLLSAMTDQLAAAVEKTNGAVSEKPAAERGSSLVRQQSCVRREANYQVVIPGAGESPYLCDLHTEGGGWVIIQRRSTGNVDFYKNWSAYKHGFGSLADDFWLGNDRIHALTSQGSYELMVSLRYGNISAFAHYQTFSLDDESNNYTLRIGGYDGSAGDSLSGHRNQAFSTYDQDNDKHESANCAVVYRGAWWYNKCHSSNLNGEWKALGNKGPRWLHLSASDPVDFTEMKIRKNRRSPGGSNTGWRSSHARVNCTSAHVKSLPFVLAVALTLMFPETGSLTLMGTVAEVTEKFPYEIG</sequence>
<dbReference type="AlphaFoldDB" id="A0AAE0Y783"/>
<feature type="domain" description="Fibrinogen C-terminal" evidence="3">
    <location>
        <begin position="264"/>
        <end position="469"/>
    </location>
</feature>
<dbReference type="InterPro" id="IPR014716">
    <property type="entry name" value="Fibrinogen_a/b/g_C_1"/>
</dbReference>
<evidence type="ECO:0000313" key="4">
    <source>
        <dbReference type="EMBL" id="KAK3735447.1"/>
    </source>
</evidence>
<feature type="chain" id="PRO_5042017833" description="Fibrinogen C-terminal domain-containing protein" evidence="2">
    <location>
        <begin position="22"/>
        <end position="532"/>
    </location>
</feature>
<dbReference type="PANTHER" id="PTHR19143">
    <property type="entry name" value="FIBRINOGEN/TENASCIN/ANGIOPOEITIN"/>
    <property type="match status" value="1"/>
</dbReference>
<dbReference type="CDD" id="cd00087">
    <property type="entry name" value="FReD"/>
    <property type="match status" value="1"/>
</dbReference>
<dbReference type="Pfam" id="PF00147">
    <property type="entry name" value="Fibrinogen_C"/>
    <property type="match status" value="1"/>
</dbReference>
<comment type="caution">
    <text evidence="4">The sequence shown here is derived from an EMBL/GenBank/DDBJ whole genome shotgun (WGS) entry which is preliminary data.</text>
</comment>
<dbReference type="PROSITE" id="PS51406">
    <property type="entry name" value="FIBRINOGEN_C_2"/>
    <property type="match status" value="1"/>
</dbReference>
<accession>A0AAE0Y783</accession>
<dbReference type="EMBL" id="JAWDGP010006789">
    <property type="protein sequence ID" value="KAK3735447.1"/>
    <property type="molecule type" value="Genomic_DNA"/>
</dbReference>
<feature type="signal peptide" evidence="2">
    <location>
        <begin position="1"/>
        <end position="21"/>
    </location>
</feature>
<reference evidence="4" key="1">
    <citation type="journal article" date="2023" name="G3 (Bethesda)">
        <title>A reference genome for the long-term kleptoplast-retaining sea slug Elysia crispata morphotype clarki.</title>
        <authorList>
            <person name="Eastman K.E."/>
            <person name="Pendleton A.L."/>
            <person name="Shaikh M.A."/>
            <person name="Suttiyut T."/>
            <person name="Ogas R."/>
            <person name="Tomko P."/>
            <person name="Gavelis G."/>
            <person name="Widhalm J.R."/>
            <person name="Wisecaver J.H."/>
        </authorList>
    </citation>
    <scope>NUCLEOTIDE SEQUENCE</scope>
    <source>
        <strain evidence="4">ECLA1</strain>
    </source>
</reference>
<dbReference type="InterPro" id="IPR050373">
    <property type="entry name" value="Fibrinogen_C-term_domain"/>
</dbReference>
<dbReference type="InterPro" id="IPR002181">
    <property type="entry name" value="Fibrinogen_a/b/g_C_dom"/>
</dbReference>
<gene>
    <name evidence="4" type="ORF">RRG08_015640</name>
</gene>
<dbReference type="InterPro" id="IPR020837">
    <property type="entry name" value="Fibrinogen_CS"/>
</dbReference>
<dbReference type="SMART" id="SM00186">
    <property type="entry name" value="FBG"/>
    <property type="match status" value="1"/>
</dbReference>
<dbReference type="SUPFAM" id="SSF56496">
    <property type="entry name" value="Fibrinogen C-terminal domain-like"/>
    <property type="match status" value="1"/>
</dbReference>
<keyword evidence="2" id="KW-0732">Signal</keyword>
<evidence type="ECO:0000259" key="3">
    <source>
        <dbReference type="PROSITE" id="PS51406"/>
    </source>
</evidence>